<dbReference type="eggNOG" id="COG2514">
    <property type="taxonomic scope" value="Bacteria"/>
</dbReference>
<gene>
    <name evidence="2" type="ORF">HMPREF9709_01050</name>
</gene>
<dbReference type="Pfam" id="PF00903">
    <property type="entry name" value="Glyoxalase"/>
    <property type="match status" value="2"/>
</dbReference>
<reference evidence="2 3" key="1">
    <citation type="submission" date="2012-01" db="EMBL/GenBank/DDBJ databases">
        <title>The Genome Sequence of Helcococcus kunzii ATCC 51366.</title>
        <authorList>
            <consortium name="The Broad Institute Genome Sequencing Platform"/>
            <person name="Earl A."/>
            <person name="Ward D."/>
            <person name="Feldgarden M."/>
            <person name="Gevers D."/>
            <person name="Huys G."/>
            <person name="Young S.K."/>
            <person name="Zeng Q."/>
            <person name="Gargeya S."/>
            <person name="Fitzgerald M."/>
            <person name="Haas B."/>
            <person name="Abouelleil A."/>
            <person name="Alvarado L."/>
            <person name="Arachchi H.M."/>
            <person name="Berlin A."/>
            <person name="Chapman S.B."/>
            <person name="Gearin G."/>
            <person name="Goldberg J."/>
            <person name="Griggs A."/>
            <person name="Gujja S."/>
            <person name="Hansen M."/>
            <person name="Heiman D."/>
            <person name="Howarth C."/>
            <person name="Larimer J."/>
            <person name="Lui A."/>
            <person name="MacDonald P.J.P."/>
            <person name="McCowen C."/>
            <person name="Montmayeur A."/>
            <person name="Murphy C."/>
            <person name="Neiman D."/>
            <person name="Pearson M."/>
            <person name="Priest M."/>
            <person name="Roberts A."/>
            <person name="Saif S."/>
            <person name="Shea T."/>
            <person name="Sisk P."/>
            <person name="Stolte C."/>
            <person name="Sykes S."/>
            <person name="Wortman J."/>
            <person name="Nusbaum C."/>
            <person name="Birren B."/>
        </authorList>
    </citation>
    <scope>NUCLEOTIDE SEQUENCE [LARGE SCALE GENOMIC DNA]</scope>
    <source>
        <strain evidence="2 3">ATCC 51366</strain>
    </source>
</reference>
<feature type="domain" description="VOC" evidence="1">
    <location>
        <begin position="165"/>
        <end position="281"/>
    </location>
</feature>
<dbReference type="OrthoDB" id="9792626at2"/>
<dbReference type="HOGENOM" id="CLU_059557_0_0_9"/>
<dbReference type="PATRIC" id="fig|883114.3.peg.1040"/>
<dbReference type="PANTHER" id="PTHR43279">
    <property type="entry name" value="CATECHOL-2,3-DIOXYGENASE"/>
    <property type="match status" value="1"/>
</dbReference>
<name>H3NNY9_9FIRM</name>
<dbReference type="EMBL" id="AGEI01000021">
    <property type="protein sequence ID" value="EHR34114.1"/>
    <property type="molecule type" value="Genomic_DNA"/>
</dbReference>
<evidence type="ECO:0000313" key="2">
    <source>
        <dbReference type="EMBL" id="EHR34114.1"/>
    </source>
</evidence>
<dbReference type="AlphaFoldDB" id="H3NNY9"/>
<dbReference type="InterPro" id="IPR029068">
    <property type="entry name" value="Glyas_Bleomycin-R_OHBP_Dase"/>
</dbReference>
<keyword evidence="3" id="KW-1185">Reference proteome</keyword>
<sequence length="281" mass="32352">MYKLKDRIKIKEVTLNVKNLNQMIDYYKTIGLELINKTDKTVSLGVRENVLLNLKEIDSTLTEKTTGLYHVAYLVPSRKDLANVLFSLLVKDTEIQGAADHGYSEAIYLTDPEGNGIEIYRDKNIEEWDINEYGQIKGVTEPLYADELLAQRDTDKPVQLPSGTKIGHIHLLIKDYQETKKFYTDILGFDNKYEFTDQAVFLAANLYHHDIALNIWNSKGMELRKDNQLGLDHYVIEINNREDFEGLKNNLSNVKENIITTSESKIVLKDNQNIKIKIILK</sequence>
<protein>
    <recommendedName>
        <fullName evidence="1">VOC domain-containing protein</fullName>
    </recommendedName>
</protein>
<evidence type="ECO:0000313" key="3">
    <source>
        <dbReference type="Proteomes" id="UP000004191"/>
    </source>
</evidence>
<accession>H3NNY9</accession>
<dbReference type="InterPro" id="IPR004360">
    <property type="entry name" value="Glyas_Fos-R_dOase_dom"/>
</dbReference>
<dbReference type="RefSeq" id="WP_005398544.1">
    <property type="nucleotide sequence ID" value="NZ_JH601088.1"/>
</dbReference>
<dbReference type="STRING" id="883114.HMPREF9709_01050"/>
<dbReference type="Gene3D" id="3.10.180.10">
    <property type="entry name" value="2,3-Dihydroxybiphenyl 1,2-Dioxygenase, domain 1"/>
    <property type="match status" value="2"/>
</dbReference>
<proteinExistence type="predicted"/>
<dbReference type="SUPFAM" id="SSF54593">
    <property type="entry name" value="Glyoxalase/Bleomycin resistance protein/Dihydroxybiphenyl dioxygenase"/>
    <property type="match status" value="2"/>
</dbReference>
<evidence type="ECO:0000259" key="1">
    <source>
        <dbReference type="PROSITE" id="PS51819"/>
    </source>
</evidence>
<dbReference type="Proteomes" id="UP000004191">
    <property type="component" value="Unassembled WGS sequence"/>
</dbReference>
<dbReference type="InterPro" id="IPR037523">
    <property type="entry name" value="VOC_core"/>
</dbReference>
<feature type="domain" description="VOC" evidence="1">
    <location>
        <begin position="9"/>
        <end position="122"/>
    </location>
</feature>
<comment type="caution">
    <text evidence="2">The sequence shown here is derived from an EMBL/GenBank/DDBJ whole genome shotgun (WGS) entry which is preliminary data.</text>
</comment>
<organism evidence="2 3">
    <name type="scientific">Helcococcus kunzii ATCC 51366</name>
    <dbReference type="NCBI Taxonomy" id="883114"/>
    <lineage>
        <taxon>Bacteria</taxon>
        <taxon>Bacillati</taxon>
        <taxon>Bacillota</taxon>
        <taxon>Tissierellia</taxon>
        <taxon>Tissierellales</taxon>
        <taxon>Peptoniphilaceae</taxon>
        <taxon>Helcococcus</taxon>
    </lineage>
</organism>
<dbReference type="PROSITE" id="PS51819">
    <property type="entry name" value="VOC"/>
    <property type="match status" value="2"/>
</dbReference>
<dbReference type="PANTHER" id="PTHR43279:SF1">
    <property type="entry name" value="CATECHOL-2,3-DIOXYGENASE"/>
    <property type="match status" value="1"/>
</dbReference>
<dbReference type="GeneID" id="96999041"/>